<evidence type="ECO:0000259" key="4">
    <source>
        <dbReference type="PROSITE" id="PS50995"/>
    </source>
</evidence>
<dbReference type="InterPro" id="IPR036390">
    <property type="entry name" value="WH_DNA-bd_sf"/>
</dbReference>
<dbReference type="InterPro" id="IPR039422">
    <property type="entry name" value="MarR/SlyA-like"/>
</dbReference>
<keyword evidence="6" id="KW-1185">Reference proteome</keyword>
<evidence type="ECO:0000256" key="3">
    <source>
        <dbReference type="ARBA" id="ARBA00023163"/>
    </source>
</evidence>
<dbReference type="SUPFAM" id="SSF46785">
    <property type="entry name" value="Winged helix' DNA-binding domain"/>
    <property type="match status" value="1"/>
</dbReference>
<name>A0ABY7JW27_9ACTN</name>
<dbReference type="Pfam" id="PF01047">
    <property type="entry name" value="MarR"/>
    <property type="match status" value="1"/>
</dbReference>
<accession>A0ABY7JW27</accession>
<keyword evidence="3" id="KW-0804">Transcription</keyword>
<dbReference type="PROSITE" id="PS50995">
    <property type="entry name" value="HTH_MARR_2"/>
    <property type="match status" value="1"/>
</dbReference>
<reference evidence="5" key="1">
    <citation type="submission" date="2022-05" db="EMBL/GenBank/DDBJ databases">
        <title>Jatrophihabitans sp. SB3-54 whole genome sequence.</title>
        <authorList>
            <person name="Suh M.K."/>
            <person name="Eom M.K."/>
            <person name="Kim J.S."/>
            <person name="Kim H.S."/>
            <person name="Do H.E."/>
            <person name="Shin Y.K."/>
            <person name="Lee J.-S."/>
        </authorList>
    </citation>
    <scope>NUCLEOTIDE SEQUENCE</scope>
    <source>
        <strain evidence="5">SB3-54</strain>
    </source>
</reference>
<organism evidence="5 6">
    <name type="scientific">Jatrophihabitans cynanchi</name>
    <dbReference type="NCBI Taxonomy" id="2944128"/>
    <lineage>
        <taxon>Bacteria</taxon>
        <taxon>Bacillati</taxon>
        <taxon>Actinomycetota</taxon>
        <taxon>Actinomycetes</taxon>
        <taxon>Jatrophihabitantales</taxon>
        <taxon>Jatrophihabitantaceae</taxon>
        <taxon>Jatrophihabitans</taxon>
    </lineage>
</organism>
<proteinExistence type="predicted"/>
<dbReference type="PANTHER" id="PTHR33164:SF101">
    <property type="entry name" value="TRANSCRIPTIONAL REPRESSOR MPRA"/>
    <property type="match status" value="1"/>
</dbReference>
<evidence type="ECO:0000313" key="5">
    <source>
        <dbReference type="EMBL" id="WAX56755.1"/>
    </source>
</evidence>
<dbReference type="InterPro" id="IPR023187">
    <property type="entry name" value="Tscrpt_reg_MarR-type_CS"/>
</dbReference>
<keyword evidence="2" id="KW-0238">DNA-binding</keyword>
<keyword evidence="1" id="KW-0805">Transcription regulation</keyword>
<dbReference type="InterPro" id="IPR036388">
    <property type="entry name" value="WH-like_DNA-bd_sf"/>
</dbReference>
<dbReference type="EMBL" id="CP097463">
    <property type="protein sequence ID" value="WAX56755.1"/>
    <property type="molecule type" value="Genomic_DNA"/>
</dbReference>
<protein>
    <submittedName>
        <fullName evidence="5">MarR family transcriptional regulator</fullName>
    </submittedName>
</protein>
<dbReference type="SMART" id="SM00347">
    <property type="entry name" value="HTH_MARR"/>
    <property type="match status" value="1"/>
</dbReference>
<sequence length="183" mass="20454">MTRQPFLNFDPIERAGRLWEQHWPDEDPAVYASMRAVTSIMRAHQILIAELDAILRPYGITFSRYEALVLLSYSRDGSLPLSKIGERLQVHATSVTNVVDRLEAAGLVRREPNPRDGRGTLATITDAGREVVAKATAEFNAARFAMSAIGLADLKSLFAILRELRLDAEDFNPDGHGNDPRRR</sequence>
<dbReference type="PROSITE" id="PS01117">
    <property type="entry name" value="HTH_MARR_1"/>
    <property type="match status" value="1"/>
</dbReference>
<dbReference type="Proteomes" id="UP001164693">
    <property type="component" value="Chromosome"/>
</dbReference>
<dbReference type="Gene3D" id="1.10.10.10">
    <property type="entry name" value="Winged helix-like DNA-binding domain superfamily/Winged helix DNA-binding domain"/>
    <property type="match status" value="1"/>
</dbReference>
<dbReference type="RefSeq" id="WP_269443289.1">
    <property type="nucleotide sequence ID" value="NZ_CP097463.1"/>
</dbReference>
<feature type="domain" description="HTH marR-type" evidence="4">
    <location>
        <begin position="27"/>
        <end position="166"/>
    </location>
</feature>
<evidence type="ECO:0000256" key="1">
    <source>
        <dbReference type="ARBA" id="ARBA00023015"/>
    </source>
</evidence>
<evidence type="ECO:0000256" key="2">
    <source>
        <dbReference type="ARBA" id="ARBA00023125"/>
    </source>
</evidence>
<dbReference type="PANTHER" id="PTHR33164">
    <property type="entry name" value="TRANSCRIPTIONAL REGULATOR, MARR FAMILY"/>
    <property type="match status" value="1"/>
</dbReference>
<gene>
    <name evidence="5" type="ORF">M6B22_19840</name>
</gene>
<dbReference type="PRINTS" id="PR00598">
    <property type="entry name" value="HTHMARR"/>
</dbReference>
<dbReference type="InterPro" id="IPR000835">
    <property type="entry name" value="HTH_MarR-typ"/>
</dbReference>
<evidence type="ECO:0000313" key="6">
    <source>
        <dbReference type="Proteomes" id="UP001164693"/>
    </source>
</evidence>